<dbReference type="OrthoDB" id="120726at2759"/>
<accession>A0A8T1VSM5</accession>
<evidence type="ECO:0000313" key="2">
    <source>
        <dbReference type="EMBL" id="KAG7383023.1"/>
    </source>
</evidence>
<evidence type="ECO:0000313" key="3">
    <source>
        <dbReference type="Proteomes" id="UP000694044"/>
    </source>
</evidence>
<dbReference type="SMART" id="SM00465">
    <property type="entry name" value="GIYc"/>
    <property type="match status" value="1"/>
</dbReference>
<name>A0A8T1VSM5_9STRA</name>
<organism evidence="2 3">
    <name type="scientific">Phytophthora pseudosyringae</name>
    <dbReference type="NCBI Taxonomy" id="221518"/>
    <lineage>
        <taxon>Eukaryota</taxon>
        <taxon>Sar</taxon>
        <taxon>Stramenopiles</taxon>
        <taxon>Oomycota</taxon>
        <taxon>Peronosporomycetes</taxon>
        <taxon>Peronosporales</taxon>
        <taxon>Peronosporaceae</taxon>
        <taxon>Phytophthora</taxon>
    </lineage>
</organism>
<feature type="domain" description="GIY-YIG" evidence="1">
    <location>
        <begin position="6"/>
        <end position="102"/>
    </location>
</feature>
<gene>
    <name evidence="2" type="ORF">PHYPSEUDO_004071</name>
</gene>
<keyword evidence="3" id="KW-1185">Reference proteome</keyword>
<dbReference type="EMBL" id="JAGDFM010000189">
    <property type="protein sequence ID" value="KAG7383023.1"/>
    <property type="molecule type" value="Genomic_DNA"/>
</dbReference>
<dbReference type="InterPro" id="IPR000305">
    <property type="entry name" value="GIY-YIG_endonuc"/>
</dbReference>
<evidence type="ECO:0000259" key="1">
    <source>
        <dbReference type="SMART" id="SM00465"/>
    </source>
</evidence>
<sequence>MTDTRTGHIYKIVCSKSNDVYVGSTLNALRTRMAQHKRAFASGNGLAIYSAFKQHGWESLHMILIDTYEVVDRKHLMMYETLWFNKLKGINKNTPFQIKKKVTAKVDMASQSTKRERELEREKVRKAKAEAAAKSRAEYLDAVEAEAKLKAATPFIRSKQQEWYAERKRITREYRSPYKLPAGSAKVIELERDPEIIKSLVSYRMPSLQEIIDHDIKILESRK</sequence>
<dbReference type="Proteomes" id="UP000694044">
    <property type="component" value="Unassembled WGS sequence"/>
</dbReference>
<dbReference type="AlphaFoldDB" id="A0A8T1VSM5"/>
<comment type="caution">
    <text evidence="2">The sequence shown here is derived from an EMBL/GenBank/DDBJ whole genome shotgun (WGS) entry which is preliminary data.</text>
</comment>
<dbReference type="Pfam" id="PF01541">
    <property type="entry name" value="GIY-YIG"/>
    <property type="match status" value="1"/>
</dbReference>
<proteinExistence type="predicted"/>
<reference evidence="2" key="1">
    <citation type="submission" date="2021-02" db="EMBL/GenBank/DDBJ databases">
        <authorList>
            <person name="Palmer J.M."/>
        </authorList>
    </citation>
    <scope>NUCLEOTIDE SEQUENCE</scope>
    <source>
        <strain evidence="2">SCRP734</strain>
    </source>
</reference>
<protein>
    <recommendedName>
        <fullName evidence="1">GIY-YIG domain-containing protein</fullName>
    </recommendedName>
</protein>